<dbReference type="InterPro" id="IPR035987">
    <property type="entry name" value="Ribosomal_uS8_sf"/>
</dbReference>
<dbReference type="GO" id="GO:0006412">
    <property type="term" value="P:translation"/>
    <property type="evidence" value="ECO:0007669"/>
    <property type="project" value="InterPro"/>
</dbReference>
<organism evidence="6 7">
    <name type="scientific">Candidatus Woesebacteria bacterium GW2011_GWA2_33_28</name>
    <dbReference type="NCBI Taxonomy" id="1618561"/>
    <lineage>
        <taxon>Bacteria</taxon>
        <taxon>Candidatus Woeseibacteriota</taxon>
    </lineage>
</organism>
<proteinExistence type="inferred from homology"/>
<evidence type="ECO:0000256" key="2">
    <source>
        <dbReference type="ARBA" id="ARBA00022980"/>
    </source>
</evidence>
<dbReference type="Gene3D" id="3.30.1490.10">
    <property type="match status" value="1"/>
</dbReference>
<evidence type="ECO:0000313" key="6">
    <source>
        <dbReference type="EMBL" id="KKP47710.1"/>
    </source>
</evidence>
<dbReference type="GO" id="GO:1990904">
    <property type="term" value="C:ribonucleoprotein complex"/>
    <property type="evidence" value="ECO:0007669"/>
    <property type="project" value="UniProtKB-KW"/>
</dbReference>
<evidence type="ECO:0000313" key="7">
    <source>
        <dbReference type="Proteomes" id="UP000033995"/>
    </source>
</evidence>
<evidence type="ECO:0000256" key="5">
    <source>
        <dbReference type="ARBA" id="ARBA00035525"/>
    </source>
</evidence>
<dbReference type="EMBL" id="LBOZ01000003">
    <property type="protein sequence ID" value="KKP47710.1"/>
    <property type="molecule type" value="Genomic_DNA"/>
</dbReference>
<name>A0A0G0C970_9BACT</name>
<dbReference type="SUPFAM" id="SSF56047">
    <property type="entry name" value="Ribosomal protein S8"/>
    <property type="match status" value="1"/>
</dbReference>
<evidence type="ECO:0000256" key="4">
    <source>
        <dbReference type="ARBA" id="ARBA00035258"/>
    </source>
</evidence>
<dbReference type="GO" id="GO:0003735">
    <property type="term" value="F:structural constituent of ribosome"/>
    <property type="evidence" value="ECO:0007669"/>
    <property type="project" value="InterPro"/>
</dbReference>
<accession>A0A0G0C970</accession>
<dbReference type="Proteomes" id="UP000033995">
    <property type="component" value="Unassembled WGS sequence"/>
</dbReference>
<keyword evidence="2 6" id="KW-0689">Ribosomal protein</keyword>
<dbReference type="GO" id="GO:0005840">
    <property type="term" value="C:ribosome"/>
    <property type="evidence" value="ECO:0007669"/>
    <property type="project" value="UniProtKB-KW"/>
</dbReference>
<evidence type="ECO:0000256" key="3">
    <source>
        <dbReference type="ARBA" id="ARBA00023274"/>
    </source>
</evidence>
<evidence type="ECO:0000256" key="1">
    <source>
        <dbReference type="ARBA" id="ARBA00006471"/>
    </source>
</evidence>
<comment type="similarity">
    <text evidence="1">Belongs to the universal ribosomal protein uS8 family.</text>
</comment>
<reference evidence="6 7" key="1">
    <citation type="journal article" date="2015" name="Nature">
        <title>rRNA introns, odd ribosomes, and small enigmatic genomes across a large radiation of phyla.</title>
        <authorList>
            <person name="Brown C.T."/>
            <person name="Hug L.A."/>
            <person name="Thomas B.C."/>
            <person name="Sharon I."/>
            <person name="Castelle C.J."/>
            <person name="Singh A."/>
            <person name="Wilkins M.J."/>
            <person name="Williams K.H."/>
            <person name="Banfield J.F."/>
        </authorList>
    </citation>
    <scope>NUCLEOTIDE SEQUENCE [LARGE SCALE GENOMIC DNA]</scope>
</reference>
<comment type="caution">
    <text evidence="6">The sequence shown here is derived from an EMBL/GenBank/DDBJ whole genome shotgun (WGS) entry which is preliminary data.</text>
</comment>
<dbReference type="Gene3D" id="3.30.1370.30">
    <property type="match status" value="1"/>
</dbReference>
<sequence>MTNYQIGDFLIRLKNAGMAGIKEIPFFNSNMVLGVAKTLKSEGFIESIEEGKKTITVKLSIFNKKPVLSNVRIVSRPGLRIYMSVDEIESYNKPDVLILTTPKGIMSGSMAKKERVGGELIAKVI</sequence>
<protein>
    <recommendedName>
        <fullName evidence="4">Small ribosomal subunit protein uS8</fullName>
    </recommendedName>
    <alternativeName>
        <fullName evidence="5">30S ribosomal protein S8</fullName>
    </alternativeName>
</protein>
<dbReference type="InterPro" id="IPR000630">
    <property type="entry name" value="Ribosomal_uS8"/>
</dbReference>
<keyword evidence="3" id="KW-0687">Ribonucleoprotein</keyword>
<dbReference type="AlphaFoldDB" id="A0A0G0C970"/>
<gene>
    <name evidence="6" type="ORF">UR38_C0003G0115</name>
</gene>
<dbReference type="Pfam" id="PF00410">
    <property type="entry name" value="Ribosomal_S8"/>
    <property type="match status" value="1"/>
</dbReference>